<proteinExistence type="predicted"/>
<dbReference type="EMBL" id="SOCP01000020">
    <property type="protein sequence ID" value="TDV41418.1"/>
    <property type="molecule type" value="Genomic_DNA"/>
</dbReference>
<sequence length="285" mass="31856">MTMMLSASDSTVRVEVLGEELRRLRDACGLTLAEVVSRIGISESYLSRMEKGKRVPSPEDVSALLVVYGVKGDQRLELLTLAKRSNQPGFWQRDTSAETRFATLKLLESRATSLVSFEPLIVPGLLQTMPYARSMVEQVCMVTEPKEIDNWVIGRVHRQGVLRKIDAPQLTAILAESALRNFVGGREVMRDQLRYLTEITKRANVTLRIVPTMIGGHPGLLGSFLRMRFADRPNVVFFENQTSSLFLEEHSDTAAYDQAINQLLDLAISEADSVRLVTEMAATLE</sequence>
<dbReference type="Pfam" id="PF19054">
    <property type="entry name" value="DUF5753"/>
    <property type="match status" value="1"/>
</dbReference>
<reference evidence="2 3" key="1">
    <citation type="submission" date="2019-03" db="EMBL/GenBank/DDBJ databases">
        <title>Genomic Encyclopedia of Archaeal and Bacterial Type Strains, Phase II (KMG-II): from individual species to whole genera.</title>
        <authorList>
            <person name="Goeker M."/>
        </authorList>
    </citation>
    <scope>NUCLEOTIDE SEQUENCE [LARGE SCALE GENOMIC DNA]</scope>
    <source>
        <strain evidence="2 3">DSM 45499</strain>
    </source>
</reference>
<dbReference type="InterPro" id="IPR001387">
    <property type="entry name" value="Cro/C1-type_HTH"/>
</dbReference>
<dbReference type="Pfam" id="PF13560">
    <property type="entry name" value="HTH_31"/>
    <property type="match status" value="1"/>
</dbReference>
<feature type="domain" description="HTH cro/C1-type" evidence="1">
    <location>
        <begin position="21"/>
        <end position="75"/>
    </location>
</feature>
<dbReference type="Proteomes" id="UP000294927">
    <property type="component" value="Unassembled WGS sequence"/>
</dbReference>
<comment type="caution">
    <text evidence="2">The sequence shown here is derived from an EMBL/GenBank/DDBJ whole genome shotgun (WGS) entry which is preliminary data.</text>
</comment>
<dbReference type="GO" id="GO:0003677">
    <property type="term" value="F:DNA binding"/>
    <property type="evidence" value="ECO:0007669"/>
    <property type="project" value="InterPro"/>
</dbReference>
<evidence type="ECO:0000313" key="3">
    <source>
        <dbReference type="Proteomes" id="UP000294927"/>
    </source>
</evidence>
<dbReference type="InterPro" id="IPR043917">
    <property type="entry name" value="DUF5753"/>
</dbReference>
<dbReference type="PROSITE" id="PS50943">
    <property type="entry name" value="HTH_CROC1"/>
    <property type="match status" value="1"/>
</dbReference>
<protein>
    <submittedName>
        <fullName evidence="2">Helix-turn-helix protein</fullName>
    </submittedName>
</protein>
<organism evidence="2 3">
    <name type="scientific">Actinophytocola oryzae</name>
    <dbReference type="NCBI Taxonomy" id="502181"/>
    <lineage>
        <taxon>Bacteria</taxon>
        <taxon>Bacillati</taxon>
        <taxon>Actinomycetota</taxon>
        <taxon>Actinomycetes</taxon>
        <taxon>Pseudonocardiales</taxon>
        <taxon>Pseudonocardiaceae</taxon>
    </lineage>
</organism>
<accession>A0A4R7UX63</accession>
<dbReference type="CDD" id="cd00093">
    <property type="entry name" value="HTH_XRE"/>
    <property type="match status" value="1"/>
</dbReference>
<evidence type="ECO:0000259" key="1">
    <source>
        <dbReference type="PROSITE" id="PS50943"/>
    </source>
</evidence>
<gene>
    <name evidence="2" type="ORF">CLV71_120108</name>
</gene>
<dbReference type="InterPro" id="IPR010982">
    <property type="entry name" value="Lambda_DNA-bd_dom_sf"/>
</dbReference>
<dbReference type="Gene3D" id="1.10.260.40">
    <property type="entry name" value="lambda repressor-like DNA-binding domains"/>
    <property type="match status" value="1"/>
</dbReference>
<dbReference type="RefSeq" id="WP_166664422.1">
    <property type="nucleotide sequence ID" value="NZ_SOCP01000020.1"/>
</dbReference>
<dbReference type="AlphaFoldDB" id="A0A4R7UX63"/>
<name>A0A4R7UX63_9PSEU</name>
<evidence type="ECO:0000313" key="2">
    <source>
        <dbReference type="EMBL" id="TDV41418.1"/>
    </source>
</evidence>
<keyword evidence="3" id="KW-1185">Reference proteome</keyword>
<dbReference type="SMART" id="SM00530">
    <property type="entry name" value="HTH_XRE"/>
    <property type="match status" value="1"/>
</dbReference>
<dbReference type="SUPFAM" id="SSF47413">
    <property type="entry name" value="lambda repressor-like DNA-binding domains"/>
    <property type="match status" value="1"/>
</dbReference>